<organism evidence="2 3">
    <name type="scientific">Hoeflea prorocentri</name>
    <dbReference type="NCBI Taxonomy" id="1922333"/>
    <lineage>
        <taxon>Bacteria</taxon>
        <taxon>Pseudomonadati</taxon>
        <taxon>Pseudomonadota</taxon>
        <taxon>Alphaproteobacteria</taxon>
        <taxon>Hyphomicrobiales</taxon>
        <taxon>Rhizobiaceae</taxon>
        <taxon>Hoeflea</taxon>
    </lineage>
</organism>
<dbReference type="EMBL" id="JAPJZI010000001">
    <property type="protein sequence ID" value="MDA5398859.1"/>
    <property type="molecule type" value="Genomic_DNA"/>
</dbReference>
<proteinExistence type="predicted"/>
<name>A0A9X3ZH91_9HYPH</name>
<dbReference type="Gene3D" id="2.30.30.40">
    <property type="entry name" value="SH3 Domains"/>
    <property type="match status" value="1"/>
</dbReference>
<reference evidence="2" key="1">
    <citation type="submission" date="2022-11" db="EMBL/GenBank/DDBJ databases">
        <title>Draft genome sequence of Hoeflea poritis E7-10 and Hoeflea prorocentri PM5-8, separated from scleractinian coral Porites lutea and marine dinoflagellate.</title>
        <authorList>
            <person name="Zhang G."/>
            <person name="Wei Q."/>
            <person name="Cai L."/>
        </authorList>
    </citation>
    <scope>NUCLEOTIDE SEQUENCE</scope>
    <source>
        <strain evidence="2">PM5-8</strain>
    </source>
</reference>
<evidence type="ECO:0000313" key="2">
    <source>
        <dbReference type="EMBL" id="MDA5398859.1"/>
    </source>
</evidence>
<accession>A0A9X3ZH91</accession>
<feature type="chain" id="PRO_5040832379" evidence="1">
    <location>
        <begin position="22"/>
        <end position="126"/>
    </location>
</feature>
<evidence type="ECO:0000313" key="3">
    <source>
        <dbReference type="Proteomes" id="UP001151234"/>
    </source>
</evidence>
<sequence length="126" mass="13329">MRKLFAGIILAASVVLGPALAEELDIPVMVWAADDLATCSFGVVTGLDPSGDNFLAVRAGPGSGHRMLNKINTNDEVWIFDENNGWFGIAYGSPDINCSPASADRPYIGPGKTGWVFGKYVKIIAG</sequence>
<keyword evidence="3" id="KW-1185">Reference proteome</keyword>
<keyword evidence="1" id="KW-0732">Signal</keyword>
<dbReference type="RefSeq" id="WP_267990266.1">
    <property type="nucleotide sequence ID" value="NZ_JAPJZI010000001.1"/>
</dbReference>
<dbReference type="Proteomes" id="UP001151234">
    <property type="component" value="Unassembled WGS sequence"/>
</dbReference>
<protein>
    <submittedName>
        <fullName evidence="2">SH3 domain-containing protein</fullName>
    </submittedName>
</protein>
<evidence type="ECO:0000256" key="1">
    <source>
        <dbReference type="SAM" id="SignalP"/>
    </source>
</evidence>
<feature type="signal peptide" evidence="1">
    <location>
        <begin position="1"/>
        <end position="21"/>
    </location>
</feature>
<comment type="caution">
    <text evidence="2">The sequence shown here is derived from an EMBL/GenBank/DDBJ whole genome shotgun (WGS) entry which is preliminary data.</text>
</comment>
<gene>
    <name evidence="2" type="ORF">OQ273_09785</name>
</gene>
<dbReference type="AlphaFoldDB" id="A0A9X3ZH91"/>